<dbReference type="EMBL" id="JYDI01003959">
    <property type="protein sequence ID" value="KRY08841.1"/>
    <property type="molecule type" value="Genomic_DNA"/>
</dbReference>
<evidence type="ECO:0000313" key="4">
    <source>
        <dbReference type="EMBL" id="KRY08988.1"/>
    </source>
</evidence>
<name>A0A0V0Z8K8_TRIBR</name>
<proteinExistence type="predicted"/>
<protein>
    <submittedName>
        <fullName evidence="3">Uncharacterized protein</fullName>
    </submittedName>
</protein>
<evidence type="ECO:0000313" key="5">
    <source>
        <dbReference type="Proteomes" id="UP000054653"/>
    </source>
</evidence>
<organism evidence="3 5">
    <name type="scientific">Trichinella britovi</name>
    <name type="common">Parasitic roundworm</name>
    <dbReference type="NCBI Taxonomy" id="45882"/>
    <lineage>
        <taxon>Eukaryota</taxon>
        <taxon>Metazoa</taxon>
        <taxon>Ecdysozoa</taxon>
        <taxon>Nematoda</taxon>
        <taxon>Enoplea</taxon>
        <taxon>Dorylaimia</taxon>
        <taxon>Trichinellida</taxon>
        <taxon>Trichinellidae</taxon>
        <taxon>Trichinella</taxon>
    </lineage>
</organism>
<evidence type="ECO:0000313" key="3">
    <source>
        <dbReference type="EMBL" id="KRY08841.1"/>
    </source>
</evidence>
<sequence>MLKKQSGSAECTVIFSVLLLLTYALFSQPVD</sequence>
<keyword evidence="1" id="KW-0472">Membrane</keyword>
<keyword evidence="1" id="KW-0812">Transmembrane</keyword>
<accession>A0A0V0Z8K8</accession>
<keyword evidence="1" id="KW-1133">Transmembrane helix</keyword>
<evidence type="ECO:0000256" key="1">
    <source>
        <dbReference type="SAM" id="Phobius"/>
    </source>
</evidence>
<gene>
    <name evidence="3" type="ORF">T03_16823</name>
    <name evidence="4" type="ORF">T03_2190</name>
    <name evidence="2" type="ORF">T03_8726</name>
</gene>
<evidence type="ECO:0000313" key="2">
    <source>
        <dbReference type="EMBL" id="KRY08814.1"/>
    </source>
</evidence>
<keyword evidence="5" id="KW-1185">Reference proteome</keyword>
<dbReference type="EMBL" id="JYDI01003948">
    <property type="protein sequence ID" value="KRY08988.1"/>
    <property type="molecule type" value="Genomic_DNA"/>
</dbReference>
<reference evidence="3 5" key="1">
    <citation type="submission" date="2015-01" db="EMBL/GenBank/DDBJ databases">
        <title>Evolution of Trichinella species and genotypes.</title>
        <authorList>
            <person name="Korhonen P.K."/>
            <person name="Edoardo P."/>
            <person name="Giuseppe L.R."/>
            <person name="Gasser R.B."/>
        </authorList>
    </citation>
    <scope>NUCLEOTIDE SEQUENCE [LARGE SCALE GENOMIC DNA]</scope>
    <source>
        <strain evidence="3">ISS120</strain>
    </source>
</reference>
<dbReference type="EMBL" id="JYDI01003962">
    <property type="protein sequence ID" value="KRY08814.1"/>
    <property type="molecule type" value="Genomic_DNA"/>
</dbReference>
<feature type="transmembrane region" description="Helical" evidence="1">
    <location>
        <begin position="7"/>
        <end position="26"/>
    </location>
</feature>
<dbReference type="AlphaFoldDB" id="A0A0V0Z8K8"/>
<dbReference type="Proteomes" id="UP000054653">
    <property type="component" value="Unassembled WGS sequence"/>
</dbReference>
<comment type="caution">
    <text evidence="3">The sequence shown here is derived from an EMBL/GenBank/DDBJ whole genome shotgun (WGS) entry which is preliminary data.</text>
</comment>